<proteinExistence type="predicted"/>
<gene>
    <name evidence="1" type="ORF">PPENT_87.1.T1510085</name>
</gene>
<evidence type="ECO:0000313" key="2">
    <source>
        <dbReference type="Proteomes" id="UP000689195"/>
    </source>
</evidence>
<dbReference type="EMBL" id="CAJJDO010000151">
    <property type="protein sequence ID" value="CAD8208604.1"/>
    <property type="molecule type" value="Genomic_DNA"/>
</dbReference>
<protein>
    <submittedName>
        <fullName evidence="1">Uncharacterized protein</fullName>
    </submittedName>
</protein>
<reference evidence="1" key="1">
    <citation type="submission" date="2021-01" db="EMBL/GenBank/DDBJ databases">
        <authorList>
            <consortium name="Genoscope - CEA"/>
            <person name="William W."/>
        </authorList>
    </citation>
    <scope>NUCLEOTIDE SEQUENCE</scope>
</reference>
<accession>A0A8S1YAW5</accession>
<organism evidence="1 2">
    <name type="scientific">Paramecium pentaurelia</name>
    <dbReference type="NCBI Taxonomy" id="43138"/>
    <lineage>
        <taxon>Eukaryota</taxon>
        <taxon>Sar</taxon>
        <taxon>Alveolata</taxon>
        <taxon>Ciliophora</taxon>
        <taxon>Intramacronucleata</taxon>
        <taxon>Oligohymenophorea</taxon>
        <taxon>Peniculida</taxon>
        <taxon>Parameciidae</taxon>
        <taxon>Paramecium</taxon>
    </lineage>
</organism>
<comment type="caution">
    <text evidence="1">The sequence shown here is derived from an EMBL/GenBank/DDBJ whole genome shotgun (WGS) entry which is preliminary data.</text>
</comment>
<evidence type="ECO:0000313" key="1">
    <source>
        <dbReference type="EMBL" id="CAD8208604.1"/>
    </source>
</evidence>
<sequence length="114" mass="13517">MKELKDEMQIVQFENQLIDKQLLRSNYFILVNILMVLKFTNMKIVRNVSETSFILLDLIIINKNSIDLFMSQNINETQTKDLIVINVKVSNHIIVKVKDRRIQSGQNYDQIKYQ</sequence>
<dbReference type="Proteomes" id="UP000689195">
    <property type="component" value="Unassembled WGS sequence"/>
</dbReference>
<name>A0A8S1YAW5_9CILI</name>
<keyword evidence="2" id="KW-1185">Reference proteome</keyword>
<dbReference type="AlphaFoldDB" id="A0A8S1YAW5"/>